<feature type="non-terminal residue" evidence="1">
    <location>
        <position position="1"/>
    </location>
</feature>
<reference evidence="1" key="1">
    <citation type="submission" date="2021-02" db="EMBL/GenBank/DDBJ databases">
        <authorList>
            <person name="Nowell W R."/>
        </authorList>
    </citation>
    <scope>NUCLEOTIDE SEQUENCE</scope>
</reference>
<evidence type="ECO:0000313" key="1">
    <source>
        <dbReference type="EMBL" id="CAF4492962.1"/>
    </source>
</evidence>
<organism evidence="1 2">
    <name type="scientific">Rotaria magnacalcarata</name>
    <dbReference type="NCBI Taxonomy" id="392030"/>
    <lineage>
        <taxon>Eukaryota</taxon>
        <taxon>Metazoa</taxon>
        <taxon>Spiralia</taxon>
        <taxon>Gnathifera</taxon>
        <taxon>Rotifera</taxon>
        <taxon>Eurotatoria</taxon>
        <taxon>Bdelloidea</taxon>
        <taxon>Philodinida</taxon>
        <taxon>Philodinidae</taxon>
        <taxon>Rotaria</taxon>
    </lineage>
</organism>
<proteinExistence type="predicted"/>
<gene>
    <name evidence="1" type="ORF">SMN809_LOCUS34559</name>
</gene>
<dbReference type="AlphaFoldDB" id="A0A8S2XEP6"/>
<dbReference type="Proteomes" id="UP000676336">
    <property type="component" value="Unassembled WGS sequence"/>
</dbReference>
<sequence length="46" mass="5110">MLTFGLTIYPLAVVVEEAVILGAMAEFEHFNSKTFCSITKTVFNIL</sequence>
<evidence type="ECO:0000313" key="2">
    <source>
        <dbReference type="Proteomes" id="UP000676336"/>
    </source>
</evidence>
<name>A0A8S2XEP6_9BILA</name>
<dbReference type="EMBL" id="CAJOBI010079689">
    <property type="protein sequence ID" value="CAF4492962.1"/>
    <property type="molecule type" value="Genomic_DNA"/>
</dbReference>
<protein>
    <submittedName>
        <fullName evidence="1">Uncharacterized protein</fullName>
    </submittedName>
</protein>
<accession>A0A8S2XEP6</accession>
<comment type="caution">
    <text evidence="1">The sequence shown here is derived from an EMBL/GenBank/DDBJ whole genome shotgun (WGS) entry which is preliminary data.</text>
</comment>